<feature type="coiled-coil region" evidence="1">
    <location>
        <begin position="236"/>
        <end position="319"/>
    </location>
</feature>
<organism evidence="4 5">
    <name type="scientific">Synaphobranchus kaupii</name>
    <name type="common">Kaup's arrowtooth eel</name>
    <dbReference type="NCBI Taxonomy" id="118154"/>
    <lineage>
        <taxon>Eukaryota</taxon>
        <taxon>Metazoa</taxon>
        <taxon>Chordata</taxon>
        <taxon>Craniata</taxon>
        <taxon>Vertebrata</taxon>
        <taxon>Euteleostomi</taxon>
        <taxon>Actinopterygii</taxon>
        <taxon>Neopterygii</taxon>
        <taxon>Teleostei</taxon>
        <taxon>Anguilliformes</taxon>
        <taxon>Synaphobranchidae</taxon>
        <taxon>Synaphobranchus</taxon>
    </lineage>
</organism>
<keyword evidence="1" id="KW-0175">Coiled coil</keyword>
<evidence type="ECO:0000313" key="4">
    <source>
        <dbReference type="EMBL" id="KAJ8337746.1"/>
    </source>
</evidence>
<evidence type="ECO:0000256" key="3">
    <source>
        <dbReference type="SAM" id="SignalP"/>
    </source>
</evidence>
<feature type="compositionally biased region" description="Pro residues" evidence="2">
    <location>
        <begin position="118"/>
        <end position="130"/>
    </location>
</feature>
<protein>
    <submittedName>
        <fullName evidence="4">Uncharacterized protein</fullName>
    </submittedName>
</protein>
<reference evidence="4" key="1">
    <citation type="journal article" date="2023" name="Science">
        <title>Genome structures resolve the early diversification of teleost fishes.</title>
        <authorList>
            <person name="Parey E."/>
            <person name="Louis A."/>
            <person name="Montfort J."/>
            <person name="Bouchez O."/>
            <person name="Roques C."/>
            <person name="Iampietro C."/>
            <person name="Lluch J."/>
            <person name="Castinel A."/>
            <person name="Donnadieu C."/>
            <person name="Desvignes T."/>
            <person name="Floi Bucao C."/>
            <person name="Jouanno E."/>
            <person name="Wen M."/>
            <person name="Mejri S."/>
            <person name="Dirks R."/>
            <person name="Jansen H."/>
            <person name="Henkel C."/>
            <person name="Chen W.J."/>
            <person name="Zahm M."/>
            <person name="Cabau C."/>
            <person name="Klopp C."/>
            <person name="Thompson A.W."/>
            <person name="Robinson-Rechavi M."/>
            <person name="Braasch I."/>
            <person name="Lecointre G."/>
            <person name="Bobe J."/>
            <person name="Postlethwait J.H."/>
            <person name="Berthelot C."/>
            <person name="Roest Crollius H."/>
            <person name="Guiguen Y."/>
        </authorList>
    </citation>
    <scope>NUCLEOTIDE SEQUENCE</scope>
    <source>
        <strain evidence="4">WJC10195</strain>
    </source>
</reference>
<gene>
    <name evidence="4" type="ORF">SKAU_G00367120</name>
</gene>
<keyword evidence="3" id="KW-0732">Signal</keyword>
<dbReference type="Proteomes" id="UP001152622">
    <property type="component" value="Chromosome 18"/>
</dbReference>
<comment type="caution">
    <text evidence="4">The sequence shown here is derived from an EMBL/GenBank/DDBJ whole genome shotgun (WGS) entry which is preliminary data.</text>
</comment>
<accession>A0A9Q1EFD2</accession>
<keyword evidence="5" id="KW-1185">Reference proteome</keyword>
<name>A0A9Q1EFD2_SYNKA</name>
<evidence type="ECO:0000256" key="2">
    <source>
        <dbReference type="SAM" id="MobiDB-lite"/>
    </source>
</evidence>
<dbReference type="AlphaFoldDB" id="A0A9Q1EFD2"/>
<proteinExistence type="predicted"/>
<feature type="region of interest" description="Disordered" evidence="2">
    <location>
        <begin position="110"/>
        <end position="147"/>
    </location>
</feature>
<sequence length="381" mass="43354">MQCPSAGRWCQLHLVVSHGIAALVLWKLPSYLTECKWVNYSATGHWDSSTFCVMASVSVGRTAKQMTPPRPVWVKDGRTSNTQLLERMVNYTTLSTQRVLHTHILELGERLCPSSSPSSPPGTGPSPGPVQSPHSPSSKQLVGAAAGGDKPWTQVFTQLAEEEKERALKKQSESLQASFAQALSSRDRLEAELRQGQRVELLARFEQERAGLRAQTERETRLAVEEACERLRTQLLREAEETRRRETETFQAEAQERLKQRVQEVEKRVRAECEAVAQRDRETLQDGHTDELSQLQGRIQQLEGRLRSVTREKMQYESEFKKVQCSYRQFVDLTESSLHSDYLLKLRRLGREPGLTETEVQTDDIVIVRPTPWPLSRGKVH</sequence>
<feature type="chain" id="PRO_5040175148" evidence="3">
    <location>
        <begin position="23"/>
        <end position="381"/>
    </location>
</feature>
<dbReference type="EMBL" id="JAINUF010000018">
    <property type="protein sequence ID" value="KAJ8337746.1"/>
    <property type="molecule type" value="Genomic_DNA"/>
</dbReference>
<evidence type="ECO:0000256" key="1">
    <source>
        <dbReference type="SAM" id="Coils"/>
    </source>
</evidence>
<evidence type="ECO:0000313" key="5">
    <source>
        <dbReference type="Proteomes" id="UP001152622"/>
    </source>
</evidence>
<dbReference type="OrthoDB" id="5982311at2759"/>
<feature type="signal peptide" evidence="3">
    <location>
        <begin position="1"/>
        <end position="22"/>
    </location>
</feature>